<sequence>MSFSVRLTVRSYEIDTQGHVNGAVYHQYADHARAECLRAAGVSLRDLLATGVGPVTLENTVRYHHELRAGDTVDVTCDFVWGDGKTSRVVQRFLRPDGTLVAEVTGTGGLLDLQERRLVSDPGEHWRALAAHPEVLNL</sequence>
<dbReference type="EC" id="3.1.2.-" evidence="1"/>
<accession>A0ABW2DUY2</accession>
<comment type="caution">
    <text evidence="1">The sequence shown here is derived from an EMBL/GenBank/DDBJ whole genome shotgun (WGS) entry which is preliminary data.</text>
</comment>
<keyword evidence="1" id="KW-0378">Hydrolase</keyword>
<dbReference type="GO" id="GO:0016787">
    <property type="term" value="F:hydrolase activity"/>
    <property type="evidence" value="ECO:0007669"/>
    <property type="project" value="UniProtKB-KW"/>
</dbReference>
<dbReference type="CDD" id="cd00586">
    <property type="entry name" value="4HBT"/>
    <property type="match status" value="1"/>
</dbReference>
<evidence type="ECO:0000313" key="2">
    <source>
        <dbReference type="Proteomes" id="UP001596409"/>
    </source>
</evidence>
<name>A0ABW2DUY2_9ACTN</name>
<dbReference type="Proteomes" id="UP001596409">
    <property type="component" value="Unassembled WGS sequence"/>
</dbReference>
<dbReference type="PANTHER" id="PTHR31793:SF24">
    <property type="entry name" value="LONG-CHAIN ACYL-COA THIOESTERASE FADM"/>
    <property type="match status" value="1"/>
</dbReference>
<gene>
    <name evidence="1" type="ORF">ACFQMH_08030</name>
</gene>
<reference evidence="2" key="1">
    <citation type="journal article" date="2019" name="Int. J. Syst. Evol. Microbiol.">
        <title>The Global Catalogue of Microorganisms (GCM) 10K type strain sequencing project: providing services to taxonomists for standard genome sequencing and annotation.</title>
        <authorList>
            <consortium name="The Broad Institute Genomics Platform"/>
            <consortium name="The Broad Institute Genome Sequencing Center for Infectious Disease"/>
            <person name="Wu L."/>
            <person name="Ma J."/>
        </authorList>
    </citation>
    <scope>NUCLEOTIDE SEQUENCE [LARGE SCALE GENOMIC DNA]</scope>
    <source>
        <strain evidence="2">JCM 4855</strain>
    </source>
</reference>
<dbReference type="InterPro" id="IPR050563">
    <property type="entry name" value="4-hydroxybenzoyl-CoA_TE"/>
</dbReference>
<evidence type="ECO:0000313" key="1">
    <source>
        <dbReference type="EMBL" id="MFC7011651.1"/>
    </source>
</evidence>
<proteinExistence type="predicted"/>
<protein>
    <submittedName>
        <fullName evidence="1">Acyl-CoA thioesterase</fullName>
        <ecNumber evidence="1">3.1.2.-</ecNumber>
    </submittedName>
</protein>
<dbReference type="PANTHER" id="PTHR31793">
    <property type="entry name" value="4-HYDROXYBENZOYL-COA THIOESTERASE FAMILY MEMBER"/>
    <property type="match status" value="1"/>
</dbReference>
<dbReference type="InterPro" id="IPR029069">
    <property type="entry name" value="HotDog_dom_sf"/>
</dbReference>
<dbReference type="Gene3D" id="3.10.129.10">
    <property type="entry name" value="Hotdog Thioesterase"/>
    <property type="match status" value="1"/>
</dbReference>
<keyword evidence="2" id="KW-1185">Reference proteome</keyword>
<dbReference type="RefSeq" id="WP_189879863.1">
    <property type="nucleotide sequence ID" value="NZ_BMWA01000036.1"/>
</dbReference>
<dbReference type="SUPFAM" id="SSF54637">
    <property type="entry name" value="Thioesterase/thiol ester dehydrase-isomerase"/>
    <property type="match status" value="1"/>
</dbReference>
<organism evidence="1 2">
    <name type="scientific">Streptomyces viridiviolaceus</name>
    <dbReference type="NCBI Taxonomy" id="68282"/>
    <lineage>
        <taxon>Bacteria</taxon>
        <taxon>Bacillati</taxon>
        <taxon>Actinomycetota</taxon>
        <taxon>Actinomycetes</taxon>
        <taxon>Kitasatosporales</taxon>
        <taxon>Streptomycetaceae</taxon>
        <taxon>Streptomyces</taxon>
    </lineage>
</organism>
<dbReference type="EMBL" id="JBHSYM010000016">
    <property type="protein sequence ID" value="MFC7011651.1"/>
    <property type="molecule type" value="Genomic_DNA"/>
</dbReference>
<dbReference type="Pfam" id="PF13279">
    <property type="entry name" value="4HBT_2"/>
    <property type="match status" value="1"/>
</dbReference>